<evidence type="ECO:0000256" key="1">
    <source>
        <dbReference type="ARBA" id="ARBA00040434"/>
    </source>
</evidence>
<dbReference type="InterPro" id="IPR036236">
    <property type="entry name" value="Znf_C2H2_sf"/>
</dbReference>
<dbReference type="Proteomes" id="UP001159641">
    <property type="component" value="Unassembled WGS sequence"/>
</dbReference>
<reference evidence="4 5" key="1">
    <citation type="submission" date="2022-11" db="EMBL/GenBank/DDBJ databases">
        <title>Whole genome sequence of Eschrichtius robustus ER-17-0199.</title>
        <authorList>
            <person name="Bruniche-Olsen A."/>
            <person name="Black A.N."/>
            <person name="Fields C.J."/>
            <person name="Walden K."/>
            <person name="Dewoody J.A."/>
        </authorList>
    </citation>
    <scope>NUCLEOTIDE SEQUENCE [LARGE SCALE GENOMIC DNA]</scope>
    <source>
        <strain evidence="4">ER-17-0199</strain>
        <tissue evidence="4">Blubber</tissue>
    </source>
</reference>
<feature type="domain" description="C2H2-type" evidence="3">
    <location>
        <begin position="17"/>
        <end position="46"/>
    </location>
</feature>
<evidence type="ECO:0000313" key="4">
    <source>
        <dbReference type="EMBL" id="KAJ8796324.1"/>
    </source>
</evidence>
<keyword evidence="2" id="KW-0862">Zinc</keyword>
<gene>
    <name evidence="4" type="ORF">J1605_018002</name>
</gene>
<organism evidence="4 5">
    <name type="scientific">Eschrichtius robustus</name>
    <name type="common">California gray whale</name>
    <name type="synonym">Eschrichtius gibbosus</name>
    <dbReference type="NCBI Taxonomy" id="9764"/>
    <lineage>
        <taxon>Eukaryota</taxon>
        <taxon>Metazoa</taxon>
        <taxon>Chordata</taxon>
        <taxon>Craniata</taxon>
        <taxon>Vertebrata</taxon>
        <taxon>Euteleostomi</taxon>
        <taxon>Mammalia</taxon>
        <taxon>Eutheria</taxon>
        <taxon>Laurasiatheria</taxon>
        <taxon>Artiodactyla</taxon>
        <taxon>Whippomorpha</taxon>
        <taxon>Cetacea</taxon>
        <taxon>Mysticeti</taxon>
        <taxon>Eschrichtiidae</taxon>
        <taxon>Eschrichtius</taxon>
    </lineage>
</organism>
<dbReference type="InterPro" id="IPR051061">
    <property type="entry name" value="Zinc_finger_trans_reg"/>
</dbReference>
<dbReference type="SUPFAM" id="SSF57667">
    <property type="entry name" value="beta-beta-alpha zinc fingers"/>
    <property type="match status" value="2"/>
</dbReference>
<dbReference type="AlphaFoldDB" id="A0AB34I155"/>
<dbReference type="PANTHER" id="PTHR46179:SF1">
    <property type="entry name" value="TRANSCRIPTION FACTOR IIIA"/>
    <property type="match status" value="1"/>
</dbReference>
<dbReference type="PROSITE" id="PS50157">
    <property type="entry name" value="ZINC_FINGER_C2H2_2"/>
    <property type="match status" value="2"/>
</dbReference>
<proteinExistence type="predicted"/>
<dbReference type="Gene3D" id="3.30.160.60">
    <property type="entry name" value="Classic Zinc Finger"/>
    <property type="match status" value="3"/>
</dbReference>
<comment type="caution">
    <text evidence="4">The sequence shown here is derived from an EMBL/GenBank/DDBJ whole genome shotgun (WGS) entry which is preliminary data.</text>
</comment>
<feature type="domain" description="C2H2-type" evidence="3">
    <location>
        <begin position="71"/>
        <end position="100"/>
    </location>
</feature>
<keyword evidence="2" id="KW-0863">Zinc-finger</keyword>
<dbReference type="PANTHER" id="PTHR46179">
    <property type="entry name" value="ZINC FINGER PROTEIN"/>
    <property type="match status" value="1"/>
</dbReference>
<dbReference type="EMBL" id="JAIQCJ010000448">
    <property type="protein sequence ID" value="KAJ8796324.1"/>
    <property type="molecule type" value="Genomic_DNA"/>
</dbReference>
<dbReference type="FunFam" id="3.30.160.60:FF:001572">
    <property type="entry name" value="General transcription factor IIIA"/>
    <property type="match status" value="1"/>
</dbReference>
<keyword evidence="5" id="KW-1185">Reference proteome</keyword>
<name>A0AB34I155_ESCRO</name>
<protein>
    <recommendedName>
        <fullName evidence="1">Transcription factor IIIA</fullName>
    </recommendedName>
</protein>
<dbReference type="GO" id="GO:0005634">
    <property type="term" value="C:nucleus"/>
    <property type="evidence" value="ECO:0007669"/>
    <property type="project" value="TreeGrafter"/>
</dbReference>
<dbReference type="PROSITE" id="PS00028">
    <property type="entry name" value="ZINC_FINGER_C2H2_1"/>
    <property type="match status" value="1"/>
</dbReference>
<keyword evidence="2" id="KW-0479">Metal-binding</keyword>
<evidence type="ECO:0000313" key="5">
    <source>
        <dbReference type="Proteomes" id="UP001159641"/>
    </source>
</evidence>
<dbReference type="InterPro" id="IPR013087">
    <property type="entry name" value="Znf_C2H2_type"/>
</dbReference>
<evidence type="ECO:0000256" key="2">
    <source>
        <dbReference type="PROSITE-ProRule" id="PRU00042"/>
    </source>
</evidence>
<evidence type="ECO:0000259" key="3">
    <source>
        <dbReference type="PROSITE" id="PS50157"/>
    </source>
</evidence>
<dbReference type="GO" id="GO:0008270">
    <property type="term" value="F:zinc ion binding"/>
    <property type="evidence" value="ECO:0007669"/>
    <property type="project" value="UniProtKB-KW"/>
</dbReference>
<accession>A0AB34I155</accession>
<sequence length="113" mass="12807">MFLTASKSLAPAPPQRFICPFPNCSPNYNKAWKLDSHLCKHTGERLFVCDHEGCTKAFSHILSFHEEERPFVCEHTGCGKTLAMKQGLSKQAVVHDPDKKKMKLKKWGVAELH</sequence>